<evidence type="ECO:0000313" key="1">
    <source>
        <dbReference type="EMBL" id="EQD79677.1"/>
    </source>
</evidence>
<reference evidence="1" key="1">
    <citation type="submission" date="2013-08" db="EMBL/GenBank/DDBJ databases">
        <authorList>
            <person name="Mendez C."/>
            <person name="Richter M."/>
            <person name="Ferrer M."/>
            <person name="Sanchez J."/>
        </authorList>
    </citation>
    <scope>NUCLEOTIDE SEQUENCE</scope>
</reference>
<feature type="non-terminal residue" evidence="1">
    <location>
        <position position="245"/>
    </location>
</feature>
<protein>
    <submittedName>
        <fullName evidence="1">Surface antigen</fullName>
    </submittedName>
</protein>
<name>T1CBP9_9ZZZZ</name>
<organism evidence="1">
    <name type="scientific">mine drainage metagenome</name>
    <dbReference type="NCBI Taxonomy" id="410659"/>
    <lineage>
        <taxon>unclassified sequences</taxon>
        <taxon>metagenomes</taxon>
        <taxon>ecological metagenomes</taxon>
    </lineage>
</organism>
<dbReference type="InterPro" id="IPR015943">
    <property type="entry name" value="WD40/YVTN_repeat-like_dom_sf"/>
</dbReference>
<dbReference type="AlphaFoldDB" id="T1CBP9"/>
<dbReference type="Gene3D" id="2.130.10.10">
    <property type="entry name" value="YVTN repeat-like/Quinoprotein amine dehydrogenase"/>
    <property type="match status" value="1"/>
</dbReference>
<dbReference type="PANTHER" id="PTHR47197:SF3">
    <property type="entry name" value="DIHYDRO-HEME D1 DEHYDROGENASE"/>
    <property type="match status" value="1"/>
</dbReference>
<dbReference type="EMBL" id="AUZX01001216">
    <property type="protein sequence ID" value="EQD79677.1"/>
    <property type="molecule type" value="Genomic_DNA"/>
</dbReference>
<dbReference type="InterPro" id="IPR051200">
    <property type="entry name" value="Host-pathogen_enzymatic-act"/>
</dbReference>
<gene>
    <name evidence="1" type="ORF">B1A_01604</name>
</gene>
<accession>T1CBP9</accession>
<proteinExistence type="predicted"/>
<dbReference type="SUPFAM" id="SSF51004">
    <property type="entry name" value="C-terminal (heme d1) domain of cytochrome cd1-nitrite reductase"/>
    <property type="match status" value="1"/>
</dbReference>
<reference evidence="1" key="2">
    <citation type="journal article" date="2014" name="ISME J.">
        <title>Microbial stratification in low pH oxic and suboxic macroscopic growths along an acid mine drainage.</title>
        <authorList>
            <person name="Mendez-Garcia C."/>
            <person name="Mesa V."/>
            <person name="Sprenger R.R."/>
            <person name="Richter M."/>
            <person name="Diez M.S."/>
            <person name="Solano J."/>
            <person name="Bargiela R."/>
            <person name="Golyshina O.V."/>
            <person name="Manteca A."/>
            <person name="Ramos J.L."/>
            <person name="Gallego J.R."/>
            <person name="Llorente I."/>
            <person name="Martins Dos Santos V.A."/>
            <person name="Jensen O.N."/>
            <person name="Pelaez A.I."/>
            <person name="Sanchez J."/>
            <person name="Ferrer M."/>
        </authorList>
    </citation>
    <scope>NUCLEOTIDE SEQUENCE</scope>
</reference>
<dbReference type="PANTHER" id="PTHR47197">
    <property type="entry name" value="PROTEIN NIRF"/>
    <property type="match status" value="1"/>
</dbReference>
<dbReference type="InterPro" id="IPR011048">
    <property type="entry name" value="Haem_d1_sf"/>
</dbReference>
<sequence length="245" mass="26592">MSQNTPSCGLSHNITAFNGYTNDVIKNISLTSRSDCPREAAVTPNGSELYIPTCCGNNITVINTRTLNVIGNISVPVGRSIQVLFNRNGTIAYDLNFNLTSLNLTEINPMNMKVISNIPLGIGPTFTKMAISANNTILYLIHDNSNNIKEINLNNMKIIGGITLIGACKMLVPSSSYYTSIIFRESGLPEGTLWNATIENQTFKSTTSNISAYTYFGNQEINVSSSDGFNPLTNNSEILNINSSS</sequence>
<comment type="caution">
    <text evidence="1">The sequence shown here is derived from an EMBL/GenBank/DDBJ whole genome shotgun (WGS) entry which is preliminary data.</text>
</comment>